<keyword evidence="1" id="KW-0812">Transmembrane</keyword>
<reference evidence="2" key="1">
    <citation type="submission" date="2019-06" db="EMBL/GenBank/DDBJ databases">
        <authorList>
            <person name="Le Quere A."/>
            <person name="Colella S."/>
        </authorList>
    </citation>
    <scope>NUCLEOTIDE SEQUENCE</scope>
    <source>
        <strain evidence="2">EmedicaeMD41</strain>
    </source>
</reference>
<gene>
    <name evidence="2" type="ORF">EMEDMD4_1170035</name>
</gene>
<protein>
    <submittedName>
        <fullName evidence="2">Uncharacterized protein</fullName>
    </submittedName>
</protein>
<sequence length="44" mass="4843">MGEETSDSPYFLDWGRSNNAMKEGTILLLSVLAAVVLFTMLALH</sequence>
<dbReference type="EMBL" id="CABFNB010000021">
    <property type="protein sequence ID" value="VTZ59656.1"/>
    <property type="molecule type" value="Genomic_DNA"/>
</dbReference>
<organism evidence="2">
    <name type="scientific">Sinorhizobium medicae</name>
    <dbReference type="NCBI Taxonomy" id="110321"/>
    <lineage>
        <taxon>Bacteria</taxon>
        <taxon>Pseudomonadati</taxon>
        <taxon>Pseudomonadota</taxon>
        <taxon>Alphaproteobacteria</taxon>
        <taxon>Hyphomicrobiales</taxon>
        <taxon>Rhizobiaceae</taxon>
        <taxon>Sinorhizobium/Ensifer group</taxon>
        <taxon>Sinorhizobium</taxon>
    </lineage>
</organism>
<proteinExistence type="predicted"/>
<evidence type="ECO:0000313" key="2">
    <source>
        <dbReference type="EMBL" id="VTZ59656.1"/>
    </source>
</evidence>
<evidence type="ECO:0000256" key="1">
    <source>
        <dbReference type="SAM" id="Phobius"/>
    </source>
</evidence>
<keyword evidence="1" id="KW-0472">Membrane</keyword>
<dbReference type="AlphaFoldDB" id="A0A508WUF7"/>
<feature type="transmembrane region" description="Helical" evidence="1">
    <location>
        <begin position="24"/>
        <end position="43"/>
    </location>
</feature>
<dbReference type="Proteomes" id="UP000507954">
    <property type="component" value="Unassembled WGS sequence"/>
</dbReference>
<name>A0A508WUF7_9HYPH</name>
<accession>A0A508WUF7</accession>
<keyword evidence="1" id="KW-1133">Transmembrane helix</keyword>